<dbReference type="Proteomes" id="UP000245119">
    <property type="component" value="Linkage Group LG6"/>
</dbReference>
<dbReference type="EMBL" id="PZQS01000006">
    <property type="protein sequence ID" value="PVD29009.1"/>
    <property type="molecule type" value="Genomic_DNA"/>
</dbReference>
<accession>A0A2T7P6H1</accession>
<reference evidence="1 2" key="1">
    <citation type="submission" date="2018-04" db="EMBL/GenBank/DDBJ databases">
        <title>The genome of golden apple snail Pomacea canaliculata provides insight into stress tolerance and invasive adaptation.</title>
        <authorList>
            <person name="Liu C."/>
            <person name="Liu B."/>
            <person name="Ren Y."/>
            <person name="Zhang Y."/>
            <person name="Wang H."/>
            <person name="Li S."/>
            <person name="Jiang F."/>
            <person name="Yin L."/>
            <person name="Zhang G."/>
            <person name="Qian W."/>
            <person name="Fan W."/>
        </authorList>
    </citation>
    <scope>NUCLEOTIDE SEQUENCE [LARGE SCALE GENOMIC DNA]</scope>
    <source>
        <strain evidence="1">SZHN2017</strain>
        <tissue evidence="1">Muscle</tissue>
    </source>
</reference>
<protein>
    <submittedName>
        <fullName evidence="1">Uncharacterized protein</fullName>
    </submittedName>
</protein>
<evidence type="ECO:0000313" key="2">
    <source>
        <dbReference type="Proteomes" id="UP000245119"/>
    </source>
</evidence>
<evidence type="ECO:0000313" key="1">
    <source>
        <dbReference type="EMBL" id="PVD29009.1"/>
    </source>
</evidence>
<proteinExistence type="predicted"/>
<keyword evidence="2" id="KW-1185">Reference proteome</keyword>
<sequence>MELHQSSASSESNFRPRRTHLLQTLDSWDEQLNYKYVGVLNKADDVENNRRCCCCVDKHGVEIADSLGCELVVGWKNCTQFLQLPVPLGG</sequence>
<organism evidence="1 2">
    <name type="scientific">Pomacea canaliculata</name>
    <name type="common">Golden apple snail</name>
    <dbReference type="NCBI Taxonomy" id="400727"/>
    <lineage>
        <taxon>Eukaryota</taxon>
        <taxon>Metazoa</taxon>
        <taxon>Spiralia</taxon>
        <taxon>Lophotrochozoa</taxon>
        <taxon>Mollusca</taxon>
        <taxon>Gastropoda</taxon>
        <taxon>Caenogastropoda</taxon>
        <taxon>Architaenioglossa</taxon>
        <taxon>Ampullarioidea</taxon>
        <taxon>Ampullariidae</taxon>
        <taxon>Pomacea</taxon>
    </lineage>
</organism>
<comment type="caution">
    <text evidence="1">The sequence shown here is derived from an EMBL/GenBank/DDBJ whole genome shotgun (WGS) entry which is preliminary data.</text>
</comment>
<dbReference type="AlphaFoldDB" id="A0A2T7P6H1"/>
<name>A0A2T7P6H1_POMCA</name>
<gene>
    <name evidence="1" type="ORF">C0Q70_11606</name>
</gene>